<dbReference type="Gene3D" id="3.10.110.10">
    <property type="entry name" value="Ubiquitin Conjugating Enzyme"/>
    <property type="match status" value="1"/>
</dbReference>
<proteinExistence type="predicted"/>
<dbReference type="InParanoid" id="A0A1Y1UMA1"/>
<evidence type="ECO:0000259" key="2">
    <source>
        <dbReference type="PROSITE" id="PS50127"/>
    </source>
</evidence>
<dbReference type="InterPro" id="IPR050113">
    <property type="entry name" value="Ub_conjugating_enzyme"/>
</dbReference>
<dbReference type="InterPro" id="IPR000608">
    <property type="entry name" value="UBC"/>
</dbReference>
<dbReference type="SUPFAM" id="SSF54495">
    <property type="entry name" value="UBC-like"/>
    <property type="match status" value="1"/>
</dbReference>
<dbReference type="PANTHER" id="PTHR24067">
    <property type="entry name" value="UBIQUITIN-CONJUGATING ENZYME E2"/>
    <property type="match status" value="1"/>
</dbReference>
<dbReference type="STRING" id="4999.A0A1Y1UMA1"/>
<feature type="domain" description="UBC core" evidence="2">
    <location>
        <begin position="5"/>
        <end position="155"/>
    </location>
</feature>
<evidence type="ECO:0000256" key="1">
    <source>
        <dbReference type="ARBA" id="ARBA00022786"/>
    </source>
</evidence>
<dbReference type="SMART" id="SM00212">
    <property type="entry name" value="UBCc"/>
    <property type="match status" value="1"/>
</dbReference>
<gene>
    <name evidence="3" type="ORF">BD324DRAFT_649960</name>
</gene>
<dbReference type="PROSITE" id="PS50127">
    <property type="entry name" value="UBC_2"/>
    <property type="match status" value="1"/>
</dbReference>
<dbReference type="InterPro" id="IPR016135">
    <property type="entry name" value="UBQ-conjugating_enzyme/RWD"/>
</dbReference>
<comment type="caution">
    <text evidence="3">The sequence shown here is derived from an EMBL/GenBank/DDBJ whole genome shotgun (WGS) entry which is preliminary data.</text>
</comment>
<sequence>MVLSISSRRLMKELKEIETKGTPPGIQLLKADDMETWIFLISVLGDETVYKGETFALKLKFEPGYPIDYPQVTFLSDDQYQPPLHPHVYSNGHICASILGSEWSPVLTALSICITIQSMLASCKKKERPPGNDRYVRSAPLNPKLTRWAYEDDTV</sequence>
<keyword evidence="4" id="KW-1185">Reference proteome</keyword>
<dbReference type="CDD" id="cd23808">
    <property type="entry name" value="UBCc_UBE2W"/>
    <property type="match status" value="1"/>
</dbReference>
<dbReference type="OrthoDB" id="406833at2759"/>
<keyword evidence="1" id="KW-0833">Ubl conjugation pathway</keyword>
<name>A0A1Y1UMA1_9TREE</name>
<accession>A0A1Y1UMA1</accession>
<protein>
    <submittedName>
        <fullName evidence="3">Ubiquitin-conjugating enzyme/RWD-like protein</fullName>
    </submittedName>
</protein>
<dbReference type="Proteomes" id="UP000193218">
    <property type="component" value="Unassembled WGS sequence"/>
</dbReference>
<dbReference type="AlphaFoldDB" id="A0A1Y1UMA1"/>
<dbReference type="RefSeq" id="XP_021872528.1">
    <property type="nucleotide sequence ID" value="XM_022018068.1"/>
</dbReference>
<dbReference type="FunFam" id="3.10.110.10:FF:000072">
    <property type="entry name" value="Ubiquitin-conjugating enzyme E2 W"/>
    <property type="match status" value="1"/>
</dbReference>
<evidence type="ECO:0000313" key="3">
    <source>
        <dbReference type="EMBL" id="ORX38606.1"/>
    </source>
</evidence>
<reference evidence="3 4" key="1">
    <citation type="submission" date="2017-03" db="EMBL/GenBank/DDBJ databases">
        <title>Widespread Adenine N6-methylation of Active Genes in Fungi.</title>
        <authorList>
            <consortium name="DOE Joint Genome Institute"/>
            <person name="Mondo S.J."/>
            <person name="Dannebaum R.O."/>
            <person name="Kuo R.C."/>
            <person name="Louie K.B."/>
            <person name="Bewick A.J."/>
            <person name="Labutti K."/>
            <person name="Haridas S."/>
            <person name="Kuo A."/>
            <person name="Salamov A."/>
            <person name="Ahrendt S.R."/>
            <person name="Lau R."/>
            <person name="Bowen B.P."/>
            <person name="Lipzen A."/>
            <person name="Sullivan W."/>
            <person name="Andreopoulos W.B."/>
            <person name="Clum A."/>
            <person name="Lindquist E."/>
            <person name="Daum C."/>
            <person name="Northen T.R."/>
            <person name="Ramamoorthy G."/>
            <person name="Schmitz R.J."/>
            <person name="Gryganskyi A."/>
            <person name="Culley D."/>
            <person name="Magnuson J."/>
            <person name="James T.Y."/>
            <person name="O'Malley M.A."/>
            <person name="Stajich J.E."/>
            <person name="Spatafora J.W."/>
            <person name="Visel A."/>
            <person name="Grigoriev I.V."/>
        </authorList>
    </citation>
    <scope>NUCLEOTIDE SEQUENCE [LARGE SCALE GENOMIC DNA]</scope>
    <source>
        <strain evidence="3 4">NRRL Y-17943</strain>
    </source>
</reference>
<organism evidence="3 4">
    <name type="scientific">Kockovaella imperatae</name>
    <dbReference type="NCBI Taxonomy" id="4999"/>
    <lineage>
        <taxon>Eukaryota</taxon>
        <taxon>Fungi</taxon>
        <taxon>Dikarya</taxon>
        <taxon>Basidiomycota</taxon>
        <taxon>Agaricomycotina</taxon>
        <taxon>Tremellomycetes</taxon>
        <taxon>Tremellales</taxon>
        <taxon>Cuniculitremaceae</taxon>
        <taxon>Kockovaella</taxon>
    </lineage>
</organism>
<dbReference type="GeneID" id="33559877"/>
<evidence type="ECO:0000313" key="4">
    <source>
        <dbReference type="Proteomes" id="UP000193218"/>
    </source>
</evidence>
<dbReference type="Pfam" id="PF00179">
    <property type="entry name" value="UQ_con"/>
    <property type="match status" value="1"/>
</dbReference>
<dbReference type="EMBL" id="NBSH01000004">
    <property type="protein sequence ID" value="ORX38606.1"/>
    <property type="molecule type" value="Genomic_DNA"/>
</dbReference>